<accession>A0A239M700</accession>
<dbReference type="RefSeq" id="WP_089358351.1">
    <property type="nucleotide sequence ID" value="NZ_FZPD01000007.1"/>
</dbReference>
<reference evidence="2 3" key="1">
    <citation type="submission" date="2017-06" db="EMBL/GenBank/DDBJ databases">
        <authorList>
            <person name="Kim H.J."/>
            <person name="Triplett B.A."/>
        </authorList>
    </citation>
    <scope>NUCLEOTIDE SEQUENCE [LARGE SCALE GENOMIC DNA]</scope>
    <source>
        <strain evidence="2 3">DSM 19307</strain>
    </source>
</reference>
<feature type="transmembrane region" description="Helical" evidence="1">
    <location>
        <begin position="119"/>
        <end position="143"/>
    </location>
</feature>
<dbReference type="EMBL" id="FZPD01000007">
    <property type="protein sequence ID" value="SNT38506.1"/>
    <property type="molecule type" value="Genomic_DNA"/>
</dbReference>
<dbReference type="Proteomes" id="UP000198393">
    <property type="component" value="Unassembled WGS sequence"/>
</dbReference>
<evidence type="ECO:0000313" key="3">
    <source>
        <dbReference type="Proteomes" id="UP000198393"/>
    </source>
</evidence>
<keyword evidence="1" id="KW-0812">Transmembrane</keyword>
<feature type="transmembrane region" description="Helical" evidence="1">
    <location>
        <begin position="52"/>
        <end position="70"/>
    </location>
</feature>
<evidence type="ECO:0000256" key="1">
    <source>
        <dbReference type="SAM" id="Phobius"/>
    </source>
</evidence>
<keyword evidence="3" id="KW-1185">Reference proteome</keyword>
<gene>
    <name evidence="2" type="ORF">SAMN05421640_3689</name>
</gene>
<keyword evidence="1" id="KW-1133">Transmembrane helix</keyword>
<protein>
    <recommendedName>
        <fullName evidence="4">SMODS and SLOG-associating 2TM effector domain-containing protein</fullName>
    </recommendedName>
</protein>
<organism evidence="2 3">
    <name type="scientific">Ekhidna lutea</name>
    <dbReference type="NCBI Taxonomy" id="447679"/>
    <lineage>
        <taxon>Bacteria</taxon>
        <taxon>Pseudomonadati</taxon>
        <taxon>Bacteroidota</taxon>
        <taxon>Cytophagia</taxon>
        <taxon>Cytophagales</taxon>
        <taxon>Reichenbachiellaceae</taxon>
        <taxon>Ekhidna</taxon>
    </lineage>
</organism>
<dbReference type="OrthoDB" id="328338at2"/>
<name>A0A239M700_EKHLU</name>
<evidence type="ECO:0000313" key="2">
    <source>
        <dbReference type="EMBL" id="SNT38506.1"/>
    </source>
</evidence>
<evidence type="ECO:0008006" key="4">
    <source>
        <dbReference type="Google" id="ProtNLM"/>
    </source>
</evidence>
<sequence length="145" mass="16921">MELDKKLLESEYFHLQSEIENYDNKSLTIKAWSVSVAGFIAGSSAFTENKLVILFAALVSLMFWVIDASWKSFQYSHYIRIGKIESYMRGELKELANFQITKSWIKSHKKGGTFRFFKILFFLHVILPHGVMFVLLSALYFYLIN</sequence>
<dbReference type="AlphaFoldDB" id="A0A239M700"/>
<proteinExistence type="predicted"/>
<keyword evidence="1" id="KW-0472">Membrane</keyword>